<keyword evidence="1" id="KW-0812">Transmembrane</keyword>
<accession>A0A1T4XLG5</accession>
<evidence type="ECO:0000256" key="1">
    <source>
        <dbReference type="SAM" id="Phobius"/>
    </source>
</evidence>
<reference evidence="3" key="1">
    <citation type="submission" date="2017-02" db="EMBL/GenBank/DDBJ databases">
        <authorList>
            <person name="Varghese N."/>
            <person name="Submissions S."/>
        </authorList>
    </citation>
    <scope>NUCLEOTIDE SEQUENCE [LARGE SCALE GENOMIC DNA]</scope>
    <source>
        <strain evidence="3">DSM 23966</strain>
    </source>
</reference>
<feature type="transmembrane region" description="Helical" evidence="1">
    <location>
        <begin position="18"/>
        <end position="41"/>
    </location>
</feature>
<keyword evidence="1" id="KW-1133">Transmembrane helix</keyword>
<sequence>MGTEKVPRNEKKKVYKTIFFTIGVVALLFVGLLGYGVYWAFFNMNRLPTSEYLTEESSPDGKYTLKAYVANGGATTSYTVRGELVFNQKDRKAKNIYWNHKEDSADIKWLDNDNLMINGHSLDVPKDKFDFRNQ</sequence>
<dbReference type="Pfam" id="PF17428">
    <property type="entry name" value="DUF5412"/>
    <property type="match status" value="1"/>
</dbReference>
<evidence type="ECO:0008006" key="4">
    <source>
        <dbReference type="Google" id="ProtNLM"/>
    </source>
</evidence>
<dbReference type="EMBL" id="FUYJ01000001">
    <property type="protein sequence ID" value="SKA89945.1"/>
    <property type="molecule type" value="Genomic_DNA"/>
</dbReference>
<dbReference type="InterPro" id="IPR035406">
    <property type="entry name" value="DUF5412"/>
</dbReference>
<dbReference type="Proteomes" id="UP000190042">
    <property type="component" value="Unassembled WGS sequence"/>
</dbReference>
<dbReference type="RefSeq" id="WP_425441322.1">
    <property type="nucleotide sequence ID" value="NZ_FUYJ01000001.1"/>
</dbReference>
<name>A0A1T4XLG5_9BACL</name>
<keyword evidence="1" id="KW-0472">Membrane</keyword>
<dbReference type="AlphaFoldDB" id="A0A1T4XLG5"/>
<evidence type="ECO:0000313" key="2">
    <source>
        <dbReference type="EMBL" id="SKA89945.1"/>
    </source>
</evidence>
<proteinExistence type="predicted"/>
<protein>
    <recommendedName>
        <fullName evidence="4">DUF5412 domain-containing protein</fullName>
    </recommendedName>
</protein>
<keyword evidence="3" id="KW-1185">Reference proteome</keyword>
<gene>
    <name evidence="2" type="ORF">SAMN04244570_0907</name>
</gene>
<evidence type="ECO:0000313" key="3">
    <source>
        <dbReference type="Proteomes" id="UP000190042"/>
    </source>
</evidence>
<organism evidence="2 3">
    <name type="scientific">Sporosarcina newyorkensis</name>
    <dbReference type="NCBI Taxonomy" id="759851"/>
    <lineage>
        <taxon>Bacteria</taxon>
        <taxon>Bacillati</taxon>
        <taxon>Bacillota</taxon>
        <taxon>Bacilli</taxon>
        <taxon>Bacillales</taxon>
        <taxon>Caryophanaceae</taxon>
        <taxon>Sporosarcina</taxon>
    </lineage>
</organism>